<dbReference type="Proteomes" id="UP000010472">
    <property type="component" value="Chromosome"/>
</dbReference>
<dbReference type="STRING" id="1173022.Cri9333_0647"/>
<dbReference type="HOGENOM" id="CLU_2286810_0_0_3"/>
<protein>
    <submittedName>
        <fullName evidence="1">Uncharacterized protein</fullName>
    </submittedName>
</protein>
<dbReference type="KEGG" id="cep:Cri9333_0647"/>
<gene>
    <name evidence="1" type="ORF">Cri9333_0647</name>
</gene>
<keyword evidence="2" id="KW-1185">Reference proteome</keyword>
<accession>K9VVL4</accession>
<evidence type="ECO:0000313" key="1">
    <source>
        <dbReference type="EMBL" id="AFZ11589.1"/>
    </source>
</evidence>
<dbReference type="AlphaFoldDB" id="K9VVL4"/>
<name>K9VVL4_9CYAN</name>
<reference evidence="1 2" key="1">
    <citation type="submission" date="2012-06" db="EMBL/GenBank/DDBJ databases">
        <title>Finished chromosome of genome of Crinalium epipsammum PCC 9333.</title>
        <authorList>
            <consortium name="US DOE Joint Genome Institute"/>
            <person name="Gugger M."/>
            <person name="Coursin T."/>
            <person name="Rippka R."/>
            <person name="Tandeau De Marsac N."/>
            <person name="Huntemann M."/>
            <person name="Wei C.-L."/>
            <person name="Han J."/>
            <person name="Detter J.C."/>
            <person name="Han C."/>
            <person name="Tapia R."/>
            <person name="Davenport K."/>
            <person name="Daligault H."/>
            <person name="Erkkila T."/>
            <person name="Gu W."/>
            <person name="Munk A.C.C."/>
            <person name="Teshima H."/>
            <person name="Xu Y."/>
            <person name="Chain P."/>
            <person name="Chen A."/>
            <person name="Krypides N."/>
            <person name="Mavromatis K."/>
            <person name="Markowitz V."/>
            <person name="Szeto E."/>
            <person name="Ivanova N."/>
            <person name="Mikhailova N."/>
            <person name="Ovchinnikova G."/>
            <person name="Pagani I."/>
            <person name="Pati A."/>
            <person name="Goodwin L."/>
            <person name="Peters L."/>
            <person name="Pitluck S."/>
            <person name="Woyke T."/>
            <person name="Kerfeld C."/>
        </authorList>
    </citation>
    <scope>NUCLEOTIDE SEQUENCE [LARGE SCALE GENOMIC DNA]</scope>
    <source>
        <strain evidence="1 2">PCC 9333</strain>
    </source>
</reference>
<evidence type="ECO:0000313" key="2">
    <source>
        <dbReference type="Proteomes" id="UP000010472"/>
    </source>
</evidence>
<organism evidence="1 2">
    <name type="scientific">Crinalium epipsammum PCC 9333</name>
    <dbReference type="NCBI Taxonomy" id="1173022"/>
    <lineage>
        <taxon>Bacteria</taxon>
        <taxon>Bacillati</taxon>
        <taxon>Cyanobacteriota</taxon>
        <taxon>Cyanophyceae</taxon>
        <taxon>Gomontiellales</taxon>
        <taxon>Gomontiellaceae</taxon>
        <taxon>Crinalium</taxon>
    </lineage>
</organism>
<proteinExistence type="predicted"/>
<dbReference type="EMBL" id="CP003620">
    <property type="protein sequence ID" value="AFZ11589.1"/>
    <property type="molecule type" value="Genomic_DNA"/>
</dbReference>
<sequence length="101" mass="11728">MPDKIKYPTSDLECIRYIVENCHDYCLDNNQHSKSQHLELNYQTNSTQFYDLRHFLSLQNVRAISESTSYKHTTVIYDISSQIAGWINTLNNAENSKGVPN</sequence>